<dbReference type="SUPFAM" id="SSF50156">
    <property type="entry name" value="PDZ domain-like"/>
    <property type="match status" value="1"/>
</dbReference>
<dbReference type="InterPro" id="IPR001940">
    <property type="entry name" value="Peptidase_S1C"/>
</dbReference>
<protein>
    <submittedName>
        <fullName evidence="6">S1-C subfamily serine protease</fullName>
    </submittedName>
</protein>
<comment type="caution">
    <text evidence="6">The sequence shown here is derived from an EMBL/GenBank/DDBJ whole genome shotgun (WGS) entry which is preliminary data.</text>
</comment>
<keyword evidence="2" id="KW-0378">Hydrolase</keyword>
<gene>
    <name evidence="6" type="ORF">HNQ80_002847</name>
</gene>
<dbReference type="Gene3D" id="2.30.42.10">
    <property type="match status" value="1"/>
</dbReference>
<proteinExistence type="predicted"/>
<keyword evidence="7" id="KW-1185">Reference proteome</keyword>
<dbReference type="PROSITE" id="PS50106">
    <property type="entry name" value="PDZ"/>
    <property type="match status" value="1"/>
</dbReference>
<evidence type="ECO:0000256" key="2">
    <source>
        <dbReference type="ARBA" id="ARBA00022801"/>
    </source>
</evidence>
<name>A0A841KTN5_9FIRM</name>
<reference evidence="6 7" key="1">
    <citation type="submission" date="2020-08" db="EMBL/GenBank/DDBJ databases">
        <title>Genomic Encyclopedia of Type Strains, Phase IV (KMG-IV): sequencing the most valuable type-strain genomes for metagenomic binning, comparative biology and taxonomic classification.</title>
        <authorList>
            <person name="Goeker M."/>
        </authorList>
    </citation>
    <scope>NUCLEOTIDE SEQUENCE [LARGE SCALE GENOMIC DNA]</scope>
    <source>
        <strain evidence="6 7">DSM 103526</strain>
    </source>
</reference>
<feature type="domain" description="PDZ" evidence="5">
    <location>
        <begin position="329"/>
        <end position="406"/>
    </location>
</feature>
<dbReference type="SUPFAM" id="SSF50494">
    <property type="entry name" value="Trypsin-like serine proteases"/>
    <property type="match status" value="1"/>
</dbReference>
<dbReference type="Proteomes" id="UP000579281">
    <property type="component" value="Unassembled WGS sequence"/>
</dbReference>
<dbReference type="InterPro" id="IPR009003">
    <property type="entry name" value="Peptidase_S1_PA"/>
</dbReference>
<dbReference type="RefSeq" id="WP_184311269.1">
    <property type="nucleotide sequence ID" value="NZ_JACHEN010000017.1"/>
</dbReference>
<dbReference type="Pfam" id="PF13365">
    <property type="entry name" value="Trypsin_2"/>
    <property type="match status" value="1"/>
</dbReference>
<keyword evidence="4" id="KW-0472">Membrane</keyword>
<dbReference type="GO" id="GO:0004252">
    <property type="term" value="F:serine-type endopeptidase activity"/>
    <property type="evidence" value="ECO:0007669"/>
    <property type="project" value="InterPro"/>
</dbReference>
<evidence type="ECO:0000313" key="6">
    <source>
        <dbReference type="EMBL" id="MBB6216743.1"/>
    </source>
</evidence>
<dbReference type="Gene3D" id="2.40.10.120">
    <property type="match status" value="1"/>
</dbReference>
<keyword evidence="4" id="KW-0812">Transmembrane</keyword>
<dbReference type="PANTHER" id="PTHR43343">
    <property type="entry name" value="PEPTIDASE S12"/>
    <property type="match status" value="1"/>
</dbReference>
<dbReference type="PANTHER" id="PTHR43343:SF3">
    <property type="entry name" value="PROTEASE DO-LIKE 8, CHLOROPLASTIC"/>
    <property type="match status" value="1"/>
</dbReference>
<dbReference type="InterPro" id="IPR036034">
    <property type="entry name" value="PDZ_sf"/>
</dbReference>
<feature type="region of interest" description="Disordered" evidence="3">
    <location>
        <begin position="1"/>
        <end position="33"/>
    </location>
</feature>
<accession>A0A841KTN5</accession>
<organism evidence="6 7">
    <name type="scientific">Anaerosolibacter carboniphilus</name>
    <dbReference type="NCBI Taxonomy" id="1417629"/>
    <lineage>
        <taxon>Bacteria</taxon>
        <taxon>Bacillati</taxon>
        <taxon>Bacillota</taxon>
        <taxon>Clostridia</taxon>
        <taxon>Peptostreptococcales</taxon>
        <taxon>Thermotaleaceae</taxon>
        <taxon>Anaerosolibacter</taxon>
    </lineage>
</organism>
<keyword evidence="4" id="KW-1133">Transmembrane helix</keyword>
<dbReference type="CDD" id="cd06779">
    <property type="entry name" value="cpPDZ_Deg_HtrA-like"/>
    <property type="match status" value="1"/>
</dbReference>
<dbReference type="EMBL" id="JACHEN010000017">
    <property type="protein sequence ID" value="MBB6216743.1"/>
    <property type="molecule type" value="Genomic_DNA"/>
</dbReference>
<dbReference type="PRINTS" id="PR00834">
    <property type="entry name" value="PROTEASES2C"/>
</dbReference>
<dbReference type="InterPro" id="IPR051201">
    <property type="entry name" value="Chloro_Bact_Ser_Proteases"/>
</dbReference>
<dbReference type="SMART" id="SM00228">
    <property type="entry name" value="PDZ"/>
    <property type="match status" value="1"/>
</dbReference>
<dbReference type="AlphaFoldDB" id="A0A841KTN5"/>
<keyword evidence="1 6" id="KW-0645">Protease</keyword>
<dbReference type="Pfam" id="PF13180">
    <property type="entry name" value="PDZ_2"/>
    <property type="match status" value="1"/>
</dbReference>
<evidence type="ECO:0000256" key="3">
    <source>
        <dbReference type="SAM" id="MobiDB-lite"/>
    </source>
</evidence>
<sequence length="422" mass="45859">MRFEDEQNLLNTENEEQRESTQEMEDLYPLEDGGNVENAFTILEPEKPPREKRRFNWKLGTTALISALIGGILSSYIFPVYVFGNLLPYPDNYFGKDVKQVINVESQDTTSLISAVAKKAMPSVVGITTETVQQDLFFGARKSQGVGTGVVVDHRGYILTNSHVVNNGSVERVNVVFHDGTNKEAKILWNDPSLDLAVIKVDGVNVTPADLGNSDNIEVGEAAIAIGNPLGMQFERTVTSGIISGLERSIEISANETIENLIQTDASINPGNSGGPLLNSKGEVIGINTAKIQSGEGLGFAIPINLAKPIVDQFIEKGEFSKVYLGIKGVNVDVFENATRTQLAEDKGVYVVEISKDSPAAKAGLTAGDVIVGINDQEIGSMSQLVRQLYQYRAGDKIDLKIVRNGEEKDLKVALEKVPENY</sequence>
<evidence type="ECO:0000313" key="7">
    <source>
        <dbReference type="Proteomes" id="UP000579281"/>
    </source>
</evidence>
<evidence type="ECO:0000259" key="5">
    <source>
        <dbReference type="PROSITE" id="PS50106"/>
    </source>
</evidence>
<evidence type="ECO:0000256" key="4">
    <source>
        <dbReference type="SAM" id="Phobius"/>
    </source>
</evidence>
<evidence type="ECO:0000256" key="1">
    <source>
        <dbReference type="ARBA" id="ARBA00022670"/>
    </source>
</evidence>
<feature type="transmembrane region" description="Helical" evidence="4">
    <location>
        <begin position="59"/>
        <end position="83"/>
    </location>
</feature>
<dbReference type="InterPro" id="IPR001478">
    <property type="entry name" value="PDZ"/>
</dbReference>
<dbReference type="GO" id="GO:0006508">
    <property type="term" value="P:proteolysis"/>
    <property type="evidence" value="ECO:0007669"/>
    <property type="project" value="UniProtKB-KW"/>
</dbReference>